<sequence length="85" mass="9599">MPSPAFIKASEGVRELTSKPSNDDLLKLYGLFKQATLGDNETTEPTFDLKARFKWMAWADLQGMIPVEAETQYIALVQELKAKHQ</sequence>
<gene>
    <name evidence="4" type="ORF">INT47_008246</name>
</gene>
<evidence type="ECO:0000256" key="1">
    <source>
        <dbReference type="ARBA" id="ARBA00005567"/>
    </source>
</evidence>
<protein>
    <recommendedName>
        <fullName evidence="3">ACB domain-containing protein</fullName>
    </recommendedName>
</protein>
<evidence type="ECO:0000259" key="3">
    <source>
        <dbReference type="PROSITE" id="PS51228"/>
    </source>
</evidence>
<dbReference type="PANTHER" id="PTHR23310:SF62">
    <property type="entry name" value="ACYL-COA BINDING PROTEIN 1, ISOFORM A"/>
    <property type="match status" value="1"/>
</dbReference>
<dbReference type="InterPro" id="IPR022408">
    <property type="entry name" value="Acyl-CoA-binding_prot_CS"/>
</dbReference>
<dbReference type="InterPro" id="IPR000582">
    <property type="entry name" value="Acyl-CoA-binding_protein"/>
</dbReference>
<reference evidence="4" key="1">
    <citation type="submission" date="2020-12" db="EMBL/GenBank/DDBJ databases">
        <title>Metabolic potential, ecology and presence of endohyphal bacteria is reflected in genomic diversity of Mucoromycotina.</title>
        <authorList>
            <person name="Muszewska A."/>
            <person name="Okrasinska A."/>
            <person name="Steczkiewicz K."/>
            <person name="Drgas O."/>
            <person name="Orlowska M."/>
            <person name="Perlinska-Lenart U."/>
            <person name="Aleksandrzak-Piekarczyk T."/>
            <person name="Szatraj K."/>
            <person name="Zielenkiewicz U."/>
            <person name="Pilsyk S."/>
            <person name="Malc E."/>
            <person name="Mieczkowski P."/>
            <person name="Kruszewska J.S."/>
            <person name="Biernat P."/>
            <person name="Pawlowska J."/>
        </authorList>
    </citation>
    <scope>NUCLEOTIDE SEQUENCE</scope>
    <source>
        <strain evidence="4">WA0000017839</strain>
    </source>
</reference>
<comment type="caution">
    <text evidence="4">The sequence shown here is derived from an EMBL/GenBank/DDBJ whole genome shotgun (WGS) entry which is preliminary data.</text>
</comment>
<evidence type="ECO:0000313" key="4">
    <source>
        <dbReference type="EMBL" id="KAG2209404.1"/>
    </source>
</evidence>
<evidence type="ECO:0000256" key="2">
    <source>
        <dbReference type="ARBA" id="ARBA00023121"/>
    </source>
</evidence>
<dbReference type="OrthoDB" id="346910at2759"/>
<dbReference type="PROSITE" id="PS51228">
    <property type="entry name" value="ACB_2"/>
    <property type="match status" value="1"/>
</dbReference>
<proteinExistence type="inferred from homology"/>
<keyword evidence="5" id="KW-1185">Reference proteome</keyword>
<dbReference type="InterPro" id="IPR035984">
    <property type="entry name" value="Acyl-CoA-binding_sf"/>
</dbReference>
<comment type="similarity">
    <text evidence="1">Belongs to the ACBP family.</text>
</comment>
<feature type="domain" description="ACB" evidence="3">
    <location>
        <begin position="1"/>
        <end position="85"/>
    </location>
</feature>
<dbReference type="Pfam" id="PF00887">
    <property type="entry name" value="ACBP"/>
    <property type="match status" value="1"/>
</dbReference>
<organism evidence="4 5">
    <name type="scientific">Mucor saturninus</name>
    <dbReference type="NCBI Taxonomy" id="64648"/>
    <lineage>
        <taxon>Eukaryota</taxon>
        <taxon>Fungi</taxon>
        <taxon>Fungi incertae sedis</taxon>
        <taxon>Mucoromycota</taxon>
        <taxon>Mucoromycotina</taxon>
        <taxon>Mucoromycetes</taxon>
        <taxon>Mucorales</taxon>
        <taxon>Mucorineae</taxon>
        <taxon>Mucoraceae</taxon>
        <taxon>Mucor</taxon>
    </lineage>
</organism>
<dbReference type="EMBL" id="JAEPRD010000015">
    <property type="protein sequence ID" value="KAG2209404.1"/>
    <property type="molecule type" value="Genomic_DNA"/>
</dbReference>
<dbReference type="PRINTS" id="PR00689">
    <property type="entry name" value="ACOABINDINGP"/>
</dbReference>
<dbReference type="InterPro" id="IPR014352">
    <property type="entry name" value="FERM/acyl-CoA-bd_prot_sf"/>
</dbReference>
<dbReference type="Gene3D" id="1.20.80.10">
    <property type="match status" value="1"/>
</dbReference>
<evidence type="ECO:0000313" key="5">
    <source>
        <dbReference type="Proteomes" id="UP000603453"/>
    </source>
</evidence>
<dbReference type="SUPFAM" id="SSF47027">
    <property type="entry name" value="Acyl-CoA binding protein"/>
    <property type="match status" value="1"/>
</dbReference>
<keyword evidence="2" id="KW-0446">Lipid-binding</keyword>
<dbReference type="PANTHER" id="PTHR23310">
    <property type="entry name" value="ACYL-COA-BINDING PROTEIN, ACBP"/>
    <property type="match status" value="1"/>
</dbReference>
<dbReference type="GO" id="GO:0000062">
    <property type="term" value="F:fatty-acyl-CoA binding"/>
    <property type="evidence" value="ECO:0007669"/>
    <property type="project" value="InterPro"/>
</dbReference>
<dbReference type="Proteomes" id="UP000603453">
    <property type="component" value="Unassembled WGS sequence"/>
</dbReference>
<accession>A0A8H7REC3</accession>
<name>A0A8H7REC3_9FUNG</name>
<dbReference type="GO" id="GO:0006631">
    <property type="term" value="P:fatty acid metabolic process"/>
    <property type="evidence" value="ECO:0007669"/>
    <property type="project" value="TreeGrafter"/>
</dbReference>
<dbReference type="PROSITE" id="PS00880">
    <property type="entry name" value="ACB_1"/>
    <property type="match status" value="1"/>
</dbReference>
<dbReference type="AlphaFoldDB" id="A0A8H7REC3"/>